<protein>
    <recommendedName>
        <fullName evidence="1">UBC core domain-containing protein</fullName>
    </recommendedName>
</protein>
<dbReference type="InterPro" id="IPR050113">
    <property type="entry name" value="Ub_conjugating_enzyme"/>
</dbReference>
<dbReference type="Pfam" id="PF00179">
    <property type="entry name" value="UQ_con"/>
    <property type="match status" value="1"/>
</dbReference>
<evidence type="ECO:0000313" key="2">
    <source>
        <dbReference type="EMBL" id="RQM20045.1"/>
    </source>
</evidence>
<name>A0A425CSQ0_APHAT</name>
<dbReference type="VEuPathDB" id="FungiDB:H257_07575"/>
<feature type="non-terminal residue" evidence="2">
    <location>
        <position position="127"/>
    </location>
</feature>
<dbReference type="Proteomes" id="UP000284702">
    <property type="component" value="Unassembled WGS sequence"/>
</dbReference>
<sequence length="127" mass="14338">MCSKLDLATLRVRKDVNELAKGKFVCAHATTQIEFPDGVDNLLRILISISVGDIDSPYANGDFQFQFDIPRTYPFHGMAFLRPPRPVLPHIVWHPNIDIHSGQVMFSILGKDWRPVLSINTILLGLQ</sequence>
<evidence type="ECO:0000259" key="1">
    <source>
        <dbReference type="PROSITE" id="PS50127"/>
    </source>
</evidence>
<dbReference type="SUPFAM" id="SSF54495">
    <property type="entry name" value="UBC-like"/>
    <property type="match status" value="1"/>
</dbReference>
<organism evidence="2 3">
    <name type="scientific">Aphanomyces astaci</name>
    <name type="common">Crayfish plague agent</name>
    <dbReference type="NCBI Taxonomy" id="112090"/>
    <lineage>
        <taxon>Eukaryota</taxon>
        <taxon>Sar</taxon>
        <taxon>Stramenopiles</taxon>
        <taxon>Oomycota</taxon>
        <taxon>Saprolegniomycetes</taxon>
        <taxon>Saprolegniales</taxon>
        <taxon>Verrucalvaceae</taxon>
        <taxon>Aphanomyces</taxon>
    </lineage>
</organism>
<dbReference type="PROSITE" id="PS50127">
    <property type="entry name" value="UBC_2"/>
    <property type="match status" value="1"/>
</dbReference>
<dbReference type="InterPro" id="IPR016135">
    <property type="entry name" value="UBQ-conjugating_enzyme/RWD"/>
</dbReference>
<dbReference type="EMBL" id="MZMZ02004065">
    <property type="protein sequence ID" value="RQM20045.1"/>
    <property type="molecule type" value="Genomic_DNA"/>
</dbReference>
<accession>A0A425CSQ0</accession>
<dbReference type="Gene3D" id="3.10.110.10">
    <property type="entry name" value="Ubiquitin Conjugating Enzyme"/>
    <property type="match status" value="1"/>
</dbReference>
<dbReference type="AlphaFoldDB" id="A0A425CSQ0"/>
<evidence type="ECO:0000313" key="3">
    <source>
        <dbReference type="Proteomes" id="UP000284702"/>
    </source>
</evidence>
<gene>
    <name evidence="2" type="ORF">B5M09_010917</name>
</gene>
<keyword evidence="3" id="KW-1185">Reference proteome</keyword>
<reference evidence="2" key="1">
    <citation type="submission" date="2018-07" db="EMBL/GenBank/DDBJ databases">
        <title>Annotation of Aphanomyces astaci genome assembly.</title>
        <authorList>
            <person name="Studholme D.J."/>
        </authorList>
    </citation>
    <scope>NUCLEOTIDE SEQUENCE [LARGE SCALE GENOMIC DNA]</scope>
    <source>
        <strain evidence="2">Pc</strain>
    </source>
</reference>
<comment type="caution">
    <text evidence="2">The sequence shown here is derived from an EMBL/GenBank/DDBJ whole genome shotgun (WGS) entry which is preliminary data.</text>
</comment>
<dbReference type="CDD" id="cd23794">
    <property type="entry name" value="UBCc_UBE2F_UBE2M"/>
    <property type="match status" value="1"/>
</dbReference>
<dbReference type="PANTHER" id="PTHR24067">
    <property type="entry name" value="UBIQUITIN-CONJUGATING ENZYME E2"/>
    <property type="match status" value="1"/>
</dbReference>
<feature type="domain" description="UBC core" evidence="1">
    <location>
        <begin position="7"/>
        <end position="127"/>
    </location>
</feature>
<proteinExistence type="predicted"/>
<dbReference type="InterPro" id="IPR000608">
    <property type="entry name" value="UBC"/>
</dbReference>